<evidence type="ECO:0000313" key="3">
    <source>
        <dbReference type="Proteomes" id="UP000800092"/>
    </source>
</evidence>
<feature type="compositionally biased region" description="Acidic residues" evidence="1">
    <location>
        <begin position="639"/>
        <end position="649"/>
    </location>
</feature>
<feature type="compositionally biased region" description="Low complexity" evidence="1">
    <location>
        <begin position="548"/>
        <end position="561"/>
    </location>
</feature>
<dbReference type="GO" id="GO:0006355">
    <property type="term" value="P:regulation of DNA-templated transcription"/>
    <property type="evidence" value="ECO:0007669"/>
    <property type="project" value="InterPro"/>
</dbReference>
<dbReference type="InterPro" id="IPR039327">
    <property type="entry name" value="CON7-like"/>
</dbReference>
<accession>A0A6A6HI50</accession>
<evidence type="ECO:0000256" key="1">
    <source>
        <dbReference type="SAM" id="MobiDB-lite"/>
    </source>
</evidence>
<feature type="compositionally biased region" description="Basic and acidic residues" evidence="1">
    <location>
        <begin position="661"/>
        <end position="677"/>
    </location>
</feature>
<keyword evidence="3" id="KW-1185">Reference proteome</keyword>
<dbReference type="PANTHER" id="PTHR36167:SF4">
    <property type="entry name" value="FUNGAL N-TERMINAL DOMAIN-CONTAINING PROTEIN"/>
    <property type="match status" value="1"/>
</dbReference>
<feature type="region of interest" description="Disordered" evidence="1">
    <location>
        <begin position="284"/>
        <end position="380"/>
    </location>
</feature>
<feature type="compositionally biased region" description="Low complexity" evidence="1">
    <location>
        <begin position="602"/>
        <end position="620"/>
    </location>
</feature>
<dbReference type="PANTHER" id="PTHR36167">
    <property type="entry name" value="C2H2 FINGER DOMAIN TRANSCRIPTION FACTOR (EUROFUNG)-RELATED"/>
    <property type="match status" value="1"/>
</dbReference>
<reference evidence="2" key="1">
    <citation type="journal article" date="2020" name="Stud. Mycol.">
        <title>101 Dothideomycetes genomes: a test case for predicting lifestyles and emergence of pathogens.</title>
        <authorList>
            <person name="Haridas S."/>
            <person name="Albert R."/>
            <person name="Binder M."/>
            <person name="Bloem J."/>
            <person name="Labutti K."/>
            <person name="Salamov A."/>
            <person name="Andreopoulos B."/>
            <person name="Baker S."/>
            <person name="Barry K."/>
            <person name="Bills G."/>
            <person name="Bluhm B."/>
            <person name="Cannon C."/>
            <person name="Castanera R."/>
            <person name="Culley D."/>
            <person name="Daum C."/>
            <person name="Ezra D."/>
            <person name="Gonzalez J."/>
            <person name="Henrissat B."/>
            <person name="Kuo A."/>
            <person name="Liang C."/>
            <person name="Lipzen A."/>
            <person name="Lutzoni F."/>
            <person name="Magnuson J."/>
            <person name="Mondo S."/>
            <person name="Nolan M."/>
            <person name="Ohm R."/>
            <person name="Pangilinan J."/>
            <person name="Park H.-J."/>
            <person name="Ramirez L."/>
            <person name="Alfaro M."/>
            <person name="Sun H."/>
            <person name="Tritt A."/>
            <person name="Yoshinaga Y."/>
            <person name="Zwiers L.-H."/>
            <person name="Turgeon B."/>
            <person name="Goodwin S."/>
            <person name="Spatafora J."/>
            <person name="Crous P."/>
            <person name="Grigoriev I."/>
        </authorList>
    </citation>
    <scope>NUCLEOTIDE SEQUENCE</scope>
    <source>
        <strain evidence="2">Tuck. ex Michener</strain>
    </source>
</reference>
<dbReference type="OrthoDB" id="5431013at2759"/>
<evidence type="ECO:0008006" key="4">
    <source>
        <dbReference type="Google" id="ProtNLM"/>
    </source>
</evidence>
<organism evidence="2 3">
    <name type="scientific">Viridothelium virens</name>
    <name type="common">Speckled blister lichen</name>
    <name type="synonym">Trypethelium virens</name>
    <dbReference type="NCBI Taxonomy" id="1048519"/>
    <lineage>
        <taxon>Eukaryota</taxon>
        <taxon>Fungi</taxon>
        <taxon>Dikarya</taxon>
        <taxon>Ascomycota</taxon>
        <taxon>Pezizomycotina</taxon>
        <taxon>Dothideomycetes</taxon>
        <taxon>Dothideomycetes incertae sedis</taxon>
        <taxon>Trypetheliales</taxon>
        <taxon>Trypetheliaceae</taxon>
        <taxon>Viridothelium</taxon>
    </lineage>
</organism>
<name>A0A6A6HI50_VIRVR</name>
<dbReference type="AlphaFoldDB" id="A0A6A6HI50"/>
<sequence length="708" mass="78398">MAELGIAASIVQIVSLGTKLSFSFYRLASSVSNATNDVNRVAKGVNLFCLMLKQVGATLRDDDTQEPIHSAEALETVQEIIQQCSSVFGELRSMLEHCGWTEDHMELSRIQKVRWTVKRPKVEYVLGHLDSLKLTLAVMMQTLQAARVLAISRRMSATSAASTGSDDDETITNEKAHLEGLVVEQQLSLFKASELYGEYQATETEETTDEKAVVPARERVASIVTEMKPAGLELYQEKSLEQVYTSSVESDRVAAVLKIASPFADNLLKQWTLLDRSQTHDEIRGNLAVRSPQGKLQPSLRRIASQPERPESAKPRKPYLTPRPPFYQNPSVESDSEDDTLSSKFSTQSTLHELDSEASPFARAPNSFNPMTQSFPSGTKEYLPNTSVARGSTSPISPIEKHNSATQFPKPGLQHRPGPHRIFSANDADPLYHNSAYSGEREGLGIPWRIRLRGCYWDFLDGKLNNTNMPNPGKETFNDPQVRTEVSSSWVCREAIEARGLDYNSFRVNGQKGPDSDSVYYSIHCPLDLPHVKEMVVQTAQIYRQRRASSSQPASPQVVQPTWQSSQLGGHRPSNSHLSAPPVRSPDVASAPGPQLFRYGGSTRSMSQSFSPSSAQPSQPRIHVDRPSSSSKSARNFDYDDDDDDYDNYDENRRKERSKNRKSDRSKSRSVEKEKKGNSITSGSAAKNAGKLGTIFGLAALLDGLGDI</sequence>
<feature type="compositionally biased region" description="Polar residues" evidence="1">
    <location>
        <begin position="366"/>
        <end position="377"/>
    </location>
</feature>
<feature type="compositionally biased region" description="Polar residues" evidence="1">
    <location>
        <begin position="562"/>
        <end position="578"/>
    </location>
</feature>
<dbReference type="Proteomes" id="UP000800092">
    <property type="component" value="Unassembled WGS sequence"/>
</dbReference>
<gene>
    <name evidence="2" type="ORF">EV356DRAFT_529893</name>
</gene>
<feature type="compositionally biased region" description="Polar residues" evidence="1">
    <location>
        <begin position="342"/>
        <end position="351"/>
    </location>
</feature>
<dbReference type="EMBL" id="ML991779">
    <property type="protein sequence ID" value="KAF2237562.1"/>
    <property type="molecule type" value="Genomic_DNA"/>
</dbReference>
<protein>
    <recommendedName>
        <fullName evidence="4">Fungal N-terminal domain-containing protein</fullName>
    </recommendedName>
</protein>
<feature type="region of interest" description="Disordered" evidence="1">
    <location>
        <begin position="547"/>
        <end position="687"/>
    </location>
</feature>
<evidence type="ECO:0000313" key="2">
    <source>
        <dbReference type="EMBL" id="KAF2237562.1"/>
    </source>
</evidence>
<proteinExistence type="predicted"/>